<dbReference type="InterPro" id="IPR004193">
    <property type="entry name" value="Glyco_hydro_13_N"/>
</dbReference>
<dbReference type="EMBL" id="JAVIZX010000001">
    <property type="protein sequence ID" value="MDR6215600.1"/>
    <property type="molecule type" value="Genomic_DNA"/>
</dbReference>
<protein>
    <recommendedName>
        <fullName evidence="5 13">Malto-oligosyltrehalose trehalohydrolase</fullName>
        <shortName evidence="14">MTHase</shortName>
        <ecNumber evidence="4 13">3.2.1.141</ecNumber>
    </recommendedName>
    <alternativeName>
        <fullName evidence="11 14">4-alpha-D-((1-&gt;4)-alpha-D-glucano)trehalose trehalohydrolase</fullName>
    </alternativeName>
    <alternativeName>
        <fullName evidence="10 14">Maltooligosyl trehalose trehalohydrolase</fullName>
    </alternativeName>
</protein>
<evidence type="ECO:0000256" key="9">
    <source>
        <dbReference type="ARBA" id="ARBA00023295"/>
    </source>
</evidence>
<dbReference type="InterPro" id="IPR012768">
    <property type="entry name" value="Trehalose_TreZ"/>
</dbReference>
<keyword evidence="9 14" id="KW-0326">Glycosidase</keyword>
<name>A0ABU1IEP3_9BURK</name>
<keyword evidence="8" id="KW-0119">Carbohydrate metabolism</keyword>
<comment type="similarity">
    <text evidence="3 14">Belongs to the glycosyl hydrolase 13 family.</text>
</comment>
<evidence type="ECO:0000259" key="15">
    <source>
        <dbReference type="SMART" id="SM00642"/>
    </source>
</evidence>
<dbReference type="SMART" id="SM00642">
    <property type="entry name" value="Aamy"/>
    <property type="match status" value="1"/>
</dbReference>
<evidence type="ECO:0000313" key="17">
    <source>
        <dbReference type="Proteomes" id="UP001267710"/>
    </source>
</evidence>
<keyword evidence="6" id="KW-0963">Cytoplasm</keyword>
<dbReference type="InterPro" id="IPR017853">
    <property type="entry name" value="GH"/>
</dbReference>
<evidence type="ECO:0000256" key="7">
    <source>
        <dbReference type="ARBA" id="ARBA00022801"/>
    </source>
</evidence>
<evidence type="ECO:0000256" key="8">
    <source>
        <dbReference type="ARBA" id="ARBA00023277"/>
    </source>
</evidence>
<accession>A0ABU1IEP3</accession>
<dbReference type="SUPFAM" id="SSF51445">
    <property type="entry name" value="(Trans)glycosidases"/>
    <property type="match status" value="1"/>
</dbReference>
<organism evidence="16 17">
    <name type="scientific">Paracidovorax wautersii</name>
    <dbReference type="NCBI Taxonomy" id="1177982"/>
    <lineage>
        <taxon>Bacteria</taxon>
        <taxon>Pseudomonadati</taxon>
        <taxon>Pseudomonadota</taxon>
        <taxon>Betaproteobacteria</taxon>
        <taxon>Burkholderiales</taxon>
        <taxon>Comamonadaceae</taxon>
        <taxon>Paracidovorax</taxon>
    </lineage>
</organism>
<evidence type="ECO:0000256" key="10">
    <source>
        <dbReference type="ARBA" id="ARBA00032057"/>
    </source>
</evidence>
<keyword evidence="7 14" id="KW-0378">Hydrolase</keyword>
<evidence type="ECO:0000256" key="14">
    <source>
        <dbReference type="PIRNR" id="PIRNR006337"/>
    </source>
</evidence>
<dbReference type="Proteomes" id="UP001267710">
    <property type="component" value="Unassembled WGS sequence"/>
</dbReference>
<comment type="subcellular location">
    <subcellularLocation>
        <location evidence="1">Cytoplasm</location>
    </subcellularLocation>
</comment>
<dbReference type="NCBIfam" id="TIGR02402">
    <property type="entry name" value="trehalose_TreZ"/>
    <property type="match status" value="1"/>
</dbReference>
<dbReference type="Pfam" id="PF00128">
    <property type="entry name" value="Alpha-amylase"/>
    <property type="match status" value="1"/>
</dbReference>
<dbReference type="RefSeq" id="WP_309830363.1">
    <property type="nucleotide sequence ID" value="NZ_JAVIZX010000001.1"/>
</dbReference>
<evidence type="ECO:0000256" key="5">
    <source>
        <dbReference type="ARBA" id="ARBA00015938"/>
    </source>
</evidence>
<dbReference type="InterPro" id="IPR013783">
    <property type="entry name" value="Ig-like_fold"/>
</dbReference>
<evidence type="ECO:0000256" key="11">
    <source>
        <dbReference type="ARBA" id="ARBA00033284"/>
    </source>
</evidence>
<evidence type="ECO:0000256" key="1">
    <source>
        <dbReference type="ARBA" id="ARBA00004496"/>
    </source>
</evidence>
<dbReference type="Gene3D" id="1.10.10.760">
    <property type="entry name" value="E-set domains of sugar-utilizing enzymes"/>
    <property type="match status" value="1"/>
</dbReference>
<comment type="catalytic activity">
    <reaction evidence="12 14">
        <text>hydrolysis of (1-&gt;4)-alpha-D-glucosidic linkage in 4-alpha-D-[(1-&gt;4)-alpha-D-glucanosyl]n trehalose to yield trehalose and (1-&gt;4)-alpha-D-glucan.</text>
        <dbReference type="EC" id="3.2.1.141"/>
    </reaction>
</comment>
<evidence type="ECO:0000256" key="3">
    <source>
        <dbReference type="ARBA" id="ARBA00008061"/>
    </source>
</evidence>
<evidence type="ECO:0000256" key="4">
    <source>
        <dbReference type="ARBA" id="ARBA00012268"/>
    </source>
</evidence>
<dbReference type="InterPro" id="IPR006047">
    <property type="entry name" value="GH13_cat_dom"/>
</dbReference>
<comment type="caution">
    <text evidence="16">The sequence shown here is derived from an EMBL/GenBank/DDBJ whole genome shotgun (WGS) entry which is preliminary data.</text>
</comment>
<dbReference type="Gene3D" id="3.20.20.80">
    <property type="entry name" value="Glycosidases"/>
    <property type="match status" value="1"/>
</dbReference>
<keyword evidence="17" id="KW-1185">Reference proteome</keyword>
<evidence type="ECO:0000256" key="6">
    <source>
        <dbReference type="ARBA" id="ARBA00022490"/>
    </source>
</evidence>
<dbReference type="Pfam" id="PF02922">
    <property type="entry name" value="CBM_48"/>
    <property type="match status" value="1"/>
</dbReference>
<evidence type="ECO:0000256" key="12">
    <source>
        <dbReference type="ARBA" id="ARBA00034013"/>
    </source>
</evidence>
<reference evidence="16 17" key="1">
    <citation type="submission" date="2023-08" db="EMBL/GenBank/DDBJ databases">
        <title>Functional and genomic diversity of the sorghum phyllosphere microbiome.</title>
        <authorList>
            <person name="Shade A."/>
        </authorList>
    </citation>
    <scope>NUCLEOTIDE SEQUENCE [LARGE SCALE GENOMIC DNA]</scope>
    <source>
        <strain evidence="16 17">SORGH_AS_0335</strain>
    </source>
</reference>
<dbReference type="CDD" id="cd11325">
    <property type="entry name" value="AmyAc_GTHase"/>
    <property type="match status" value="1"/>
</dbReference>
<dbReference type="CDD" id="cd02853">
    <property type="entry name" value="E_set_MTHase_like_N"/>
    <property type="match status" value="1"/>
</dbReference>
<dbReference type="PANTHER" id="PTHR43651">
    <property type="entry name" value="1,4-ALPHA-GLUCAN-BRANCHING ENZYME"/>
    <property type="match status" value="1"/>
</dbReference>
<evidence type="ECO:0000256" key="2">
    <source>
        <dbReference type="ARBA" id="ARBA00005199"/>
    </source>
</evidence>
<feature type="domain" description="Glycosyl hydrolase family 13 catalytic" evidence="15">
    <location>
        <begin position="127"/>
        <end position="468"/>
    </location>
</feature>
<evidence type="ECO:0000313" key="16">
    <source>
        <dbReference type="EMBL" id="MDR6215600.1"/>
    </source>
</evidence>
<proteinExistence type="inferred from homology"/>
<dbReference type="GO" id="GO:0033942">
    <property type="term" value="F:4-alpha-D-(1-&gt;4)-alpha-D-glucanotrehalose trehalohydrolase activity"/>
    <property type="evidence" value="ECO:0007669"/>
    <property type="project" value="UniProtKB-EC"/>
</dbReference>
<gene>
    <name evidence="16" type="ORF">QE399_003289</name>
</gene>
<dbReference type="SUPFAM" id="SSF81296">
    <property type="entry name" value="E set domains"/>
    <property type="match status" value="1"/>
</dbReference>
<dbReference type="PANTHER" id="PTHR43651:SF11">
    <property type="entry name" value="MALTO-OLIGOSYLTREHALOSE TREHALOHYDROLASE"/>
    <property type="match status" value="1"/>
</dbReference>
<comment type="pathway">
    <text evidence="2 14">Glycan biosynthesis; trehalose biosynthesis.</text>
</comment>
<dbReference type="InterPro" id="IPR044901">
    <property type="entry name" value="Trehalose_TreZ_E-set_sf"/>
</dbReference>
<dbReference type="InterPro" id="IPR014756">
    <property type="entry name" value="Ig_E-set"/>
</dbReference>
<sequence>MTDRNGERGAHEMPFGARLHPDGGADFRLWAPAAKDVALQCQTGAAEVPPQPATRGDGGWWHAHVPGADASTRYRWQIDGGQVVPDPAARHAPQGPHQWCVLTDPLAYSWRTAGWKGHPWQDLVFYELHVGTFTPEGTFAAAQVHLPRLAALGFTAVELMPLATFSGDWGWGYDGVLPFAPHPSYGTPDDLKYFVDAAHALGLCVFVDVVYNHFGPDGNYLPLYAPQFFSSTHESPWGRAINFDQDGSEVVREFFIHNALYWIEEFRVDGLRLDAVHAILDDGPAHILQDISQRVRALAQSEGREVHLVLENEKNQASWLQGTAVAGRYDGQWNDDFHHAVHVLLTGESHTYYGRFASHPMDLLARVLTEGFAFPEGVTPSGAVPAVPLPALLQFIGNHDQIGNRAFGDRLAALAPTEAVELALLLSLLTPATPMVFMGDEFGATTPFLYFADWEGELREAVRAGRMREFSHAVPEGRTLPDPCNADTVEASRLDWVQSELVPARQRSDLVRQALEARRQWFVPRSGLLATGRHTSERIGERGLRVQWAYADGSACWLEANLGPDPVEDVPPRPAGELLFQHRWLDDGESGSAAWGPWSARWICTPAAH</sequence>
<dbReference type="EC" id="3.2.1.141" evidence="4 13"/>
<dbReference type="Gene3D" id="2.60.40.10">
    <property type="entry name" value="Immunoglobulins"/>
    <property type="match status" value="1"/>
</dbReference>
<dbReference type="PIRSF" id="PIRSF006337">
    <property type="entry name" value="Trehalose_TreZ"/>
    <property type="match status" value="1"/>
</dbReference>
<evidence type="ECO:0000256" key="13">
    <source>
        <dbReference type="NCBIfam" id="TIGR02402"/>
    </source>
</evidence>